<gene>
    <name evidence="2" type="ORF">AX774_g3189</name>
</gene>
<proteinExistence type="predicted"/>
<reference evidence="3" key="1">
    <citation type="submission" date="2017-01" db="EMBL/GenBank/DDBJ databases">
        <authorList>
            <person name="Wang Y."/>
            <person name="White M."/>
            <person name="Kvist S."/>
            <person name="Moncalvo J.-M."/>
        </authorList>
    </citation>
    <scope>NUCLEOTIDE SEQUENCE [LARGE SCALE GENOMIC DNA]</scope>
    <source>
        <strain evidence="3">COL-18-3</strain>
    </source>
</reference>
<accession>A0A1R1PQS1</accession>
<comment type="caution">
    <text evidence="2">The sequence shown here is derived from an EMBL/GenBank/DDBJ whole genome shotgun (WGS) entry which is preliminary data.</text>
</comment>
<sequence length="208" mass="22229">MVKCITFAVTLVCLLVSLDMCRAACAAETVFIECINRQQLMMSTRCKYDDYSCQCYWYSQLGACYNFCPEDQARVSQFKDTELKRLLACKKSLDGTQNGANAAQGSGGNPAMQVVTPSIYNSGARIGDGSSQSNVVVTASNYVVKLYNNIDDYQTAVAADTPSGTTNTLAGKNIGSGNNIGSHGNVISPKLWGVTIASLILMSVANLV</sequence>
<name>A0A1R1PQS1_ZANCU</name>
<evidence type="ECO:0000313" key="3">
    <source>
        <dbReference type="Proteomes" id="UP000188320"/>
    </source>
</evidence>
<keyword evidence="3" id="KW-1185">Reference proteome</keyword>
<dbReference type="Proteomes" id="UP000188320">
    <property type="component" value="Unassembled WGS sequence"/>
</dbReference>
<protein>
    <recommendedName>
        <fullName evidence="4">GPI anchored serine-threonine rich protein</fullName>
    </recommendedName>
</protein>
<evidence type="ECO:0008006" key="4">
    <source>
        <dbReference type="Google" id="ProtNLM"/>
    </source>
</evidence>
<organism evidence="2 3">
    <name type="scientific">Zancudomyces culisetae</name>
    <name type="common">Gut fungus</name>
    <name type="synonym">Smittium culisetae</name>
    <dbReference type="NCBI Taxonomy" id="1213189"/>
    <lineage>
        <taxon>Eukaryota</taxon>
        <taxon>Fungi</taxon>
        <taxon>Fungi incertae sedis</taxon>
        <taxon>Zoopagomycota</taxon>
        <taxon>Kickxellomycotina</taxon>
        <taxon>Harpellomycetes</taxon>
        <taxon>Harpellales</taxon>
        <taxon>Legeriomycetaceae</taxon>
        <taxon>Zancudomyces</taxon>
    </lineage>
</organism>
<keyword evidence="1" id="KW-0732">Signal</keyword>
<feature type="signal peptide" evidence="1">
    <location>
        <begin position="1"/>
        <end position="26"/>
    </location>
</feature>
<dbReference type="AlphaFoldDB" id="A0A1R1PQS1"/>
<evidence type="ECO:0000256" key="1">
    <source>
        <dbReference type="SAM" id="SignalP"/>
    </source>
</evidence>
<dbReference type="EMBL" id="LSSK01000448">
    <property type="protein sequence ID" value="OMH83308.1"/>
    <property type="molecule type" value="Genomic_DNA"/>
</dbReference>
<evidence type="ECO:0000313" key="2">
    <source>
        <dbReference type="EMBL" id="OMH83308.1"/>
    </source>
</evidence>
<feature type="chain" id="PRO_5013226639" description="GPI anchored serine-threonine rich protein" evidence="1">
    <location>
        <begin position="27"/>
        <end position="208"/>
    </location>
</feature>